<organism evidence="1 2">
    <name type="scientific">Conchiformibius steedae DSM 2580</name>
    <dbReference type="NCBI Taxonomy" id="1121352"/>
    <lineage>
        <taxon>Bacteria</taxon>
        <taxon>Pseudomonadati</taxon>
        <taxon>Pseudomonadota</taxon>
        <taxon>Betaproteobacteria</taxon>
        <taxon>Neisseriales</taxon>
        <taxon>Neisseriaceae</taxon>
        <taxon>Conchiformibius</taxon>
    </lineage>
</organism>
<dbReference type="RefSeq" id="WP_246327820.1">
    <property type="nucleotide sequence ID" value="NZ_CP097501.1"/>
</dbReference>
<proteinExistence type="predicted"/>
<evidence type="ECO:0000313" key="1">
    <source>
        <dbReference type="EMBL" id="URD68085.1"/>
    </source>
</evidence>
<gene>
    <name evidence="1" type="ORF">LNQ82_02680</name>
</gene>
<reference evidence="1" key="1">
    <citation type="submission" date="2022-05" db="EMBL/GenBank/DDBJ databases">
        <title>Alysiella filiformis genome sequencing.</title>
        <authorList>
            <person name="Viehboeck T."/>
        </authorList>
    </citation>
    <scope>NUCLEOTIDE SEQUENCE</scope>
    <source>
        <strain evidence="1">DSM 2580</strain>
    </source>
</reference>
<dbReference type="Pfam" id="PF14136">
    <property type="entry name" value="DUF4303"/>
    <property type="match status" value="1"/>
</dbReference>
<name>A0AAE9HXA7_9NEIS</name>
<protein>
    <submittedName>
        <fullName evidence="1">DUF4303 domain-containing protein</fullName>
    </submittedName>
</protein>
<sequence>MAYGEINLSFNTEQAFAETLQDYQTHDPETYHQAEQQLLLKYHSGDWAYACFDTLYVWEQEIEAELKRFLHDDNDERLQAFLKELNDFFADCLAAFTQTPTYHAIPKTADFIAFSLDHDESPDVVLEQL</sequence>
<evidence type="ECO:0000313" key="2">
    <source>
        <dbReference type="Proteomes" id="UP001056819"/>
    </source>
</evidence>
<dbReference type="InterPro" id="IPR025409">
    <property type="entry name" value="DUF4303"/>
</dbReference>
<dbReference type="Proteomes" id="UP001056819">
    <property type="component" value="Chromosome"/>
</dbReference>
<dbReference type="EMBL" id="CP097501">
    <property type="protein sequence ID" value="URD68085.1"/>
    <property type="molecule type" value="Genomic_DNA"/>
</dbReference>
<dbReference type="AlphaFoldDB" id="A0AAE9HXA7"/>
<accession>A0AAE9HXA7</accession>